<keyword evidence="2" id="KW-1185">Reference proteome</keyword>
<gene>
    <name evidence="1" type="ORF">AXF42_Ash020775</name>
</gene>
<name>A0A2I0A4I1_9ASPA</name>
<dbReference type="EMBL" id="KZ452024">
    <property type="protein sequence ID" value="PKA50455.1"/>
    <property type="molecule type" value="Genomic_DNA"/>
</dbReference>
<protein>
    <submittedName>
        <fullName evidence="1">Uncharacterized protein</fullName>
    </submittedName>
</protein>
<dbReference type="AlphaFoldDB" id="A0A2I0A4I1"/>
<dbReference type="Proteomes" id="UP000236161">
    <property type="component" value="Unassembled WGS sequence"/>
</dbReference>
<evidence type="ECO:0000313" key="1">
    <source>
        <dbReference type="EMBL" id="PKA50455.1"/>
    </source>
</evidence>
<sequence>MGRAGAVSSRERLPPSGDLTLAVVAHSRYGGYSCQACTNCTVVSLEGFNSYGLGHMSVSMLLQDLIFGTKG</sequence>
<evidence type="ECO:0000313" key="2">
    <source>
        <dbReference type="Proteomes" id="UP000236161"/>
    </source>
</evidence>
<accession>A0A2I0A4I1</accession>
<organism evidence="1 2">
    <name type="scientific">Apostasia shenzhenica</name>
    <dbReference type="NCBI Taxonomy" id="1088818"/>
    <lineage>
        <taxon>Eukaryota</taxon>
        <taxon>Viridiplantae</taxon>
        <taxon>Streptophyta</taxon>
        <taxon>Embryophyta</taxon>
        <taxon>Tracheophyta</taxon>
        <taxon>Spermatophyta</taxon>
        <taxon>Magnoliopsida</taxon>
        <taxon>Liliopsida</taxon>
        <taxon>Asparagales</taxon>
        <taxon>Orchidaceae</taxon>
        <taxon>Apostasioideae</taxon>
        <taxon>Apostasia</taxon>
    </lineage>
</organism>
<proteinExistence type="predicted"/>
<reference evidence="1 2" key="1">
    <citation type="journal article" date="2017" name="Nature">
        <title>The Apostasia genome and the evolution of orchids.</title>
        <authorList>
            <person name="Zhang G.Q."/>
            <person name="Liu K.W."/>
            <person name="Li Z."/>
            <person name="Lohaus R."/>
            <person name="Hsiao Y.Y."/>
            <person name="Niu S.C."/>
            <person name="Wang J.Y."/>
            <person name="Lin Y.C."/>
            <person name="Xu Q."/>
            <person name="Chen L.J."/>
            <person name="Yoshida K."/>
            <person name="Fujiwara S."/>
            <person name="Wang Z.W."/>
            <person name="Zhang Y.Q."/>
            <person name="Mitsuda N."/>
            <person name="Wang M."/>
            <person name="Liu G.H."/>
            <person name="Pecoraro L."/>
            <person name="Huang H.X."/>
            <person name="Xiao X.J."/>
            <person name="Lin M."/>
            <person name="Wu X.Y."/>
            <person name="Wu W.L."/>
            <person name="Chen Y.Y."/>
            <person name="Chang S.B."/>
            <person name="Sakamoto S."/>
            <person name="Ohme-Takagi M."/>
            <person name="Yagi M."/>
            <person name="Zeng S.J."/>
            <person name="Shen C.Y."/>
            <person name="Yeh C.M."/>
            <person name="Luo Y.B."/>
            <person name="Tsai W.C."/>
            <person name="Van de Peer Y."/>
            <person name="Liu Z.J."/>
        </authorList>
    </citation>
    <scope>NUCLEOTIDE SEQUENCE [LARGE SCALE GENOMIC DNA]</scope>
    <source>
        <strain evidence="2">cv. Shenzhen</strain>
        <tissue evidence="1">Stem</tissue>
    </source>
</reference>